<organism evidence="1 2">
    <name type="scientific">Clunio marinus</name>
    <dbReference type="NCBI Taxonomy" id="568069"/>
    <lineage>
        <taxon>Eukaryota</taxon>
        <taxon>Metazoa</taxon>
        <taxon>Ecdysozoa</taxon>
        <taxon>Arthropoda</taxon>
        <taxon>Hexapoda</taxon>
        <taxon>Insecta</taxon>
        <taxon>Pterygota</taxon>
        <taxon>Neoptera</taxon>
        <taxon>Endopterygota</taxon>
        <taxon>Diptera</taxon>
        <taxon>Nematocera</taxon>
        <taxon>Chironomoidea</taxon>
        <taxon>Chironomidae</taxon>
        <taxon>Clunio</taxon>
    </lineage>
</organism>
<gene>
    <name evidence="1" type="ORF">CLUMA_CG010767</name>
</gene>
<dbReference type="Proteomes" id="UP000183832">
    <property type="component" value="Unassembled WGS sequence"/>
</dbReference>
<accession>A0A1J1IG05</accession>
<keyword evidence="2" id="KW-1185">Reference proteome</keyword>
<sequence length="67" mass="7873">MKAHVHELKAASFVIHQMKLFTFTNVLVHITSLSVFDSENEQVFPDRKSTRNVFMFYNESSIYHPKV</sequence>
<proteinExistence type="predicted"/>
<evidence type="ECO:0000313" key="2">
    <source>
        <dbReference type="Proteomes" id="UP000183832"/>
    </source>
</evidence>
<reference evidence="1 2" key="1">
    <citation type="submission" date="2015-04" db="EMBL/GenBank/DDBJ databases">
        <authorList>
            <person name="Syromyatnikov M.Y."/>
            <person name="Popov V.N."/>
        </authorList>
    </citation>
    <scope>NUCLEOTIDE SEQUENCE [LARGE SCALE GENOMIC DNA]</scope>
</reference>
<name>A0A1J1IG05_9DIPT</name>
<dbReference type="AlphaFoldDB" id="A0A1J1IG05"/>
<evidence type="ECO:0000313" key="1">
    <source>
        <dbReference type="EMBL" id="CRK97377.1"/>
    </source>
</evidence>
<dbReference type="EMBL" id="CVRI01000047">
    <property type="protein sequence ID" value="CRK97377.1"/>
    <property type="molecule type" value="Genomic_DNA"/>
</dbReference>
<protein>
    <submittedName>
        <fullName evidence="1">CLUMA_CG010767, isoform A</fullName>
    </submittedName>
</protein>